<sequence length="177" mass="19818">MASLKKALVLVAAILLGLVVIGFLLPSDYKVQRSIVISAPSAKIFPHLADLKKWQDWGVWFKRDPNMSIEYSGDDGQIGMTSRWTSATQGNGEMTIIALEDNRRLIYSLSFPEMPNPSTGEFLLKQVEGGTEVQWMDYGDVGMNPINHYFAFLMDYMLGPDFEMGLDNLKMISEASL</sequence>
<dbReference type="AlphaFoldDB" id="A0A136A426"/>
<reference evidence="2" key="1">
    <citation type="submission" date="2016-02" db="EMBL/GenBank/DDBJ databases">
        <authorList>
            <person name="Schultz-Johansen M."/>
            <person name="Glaring M.A."/>
            <person name="Bech P.K."/>
            <person name="Stougaard P."/>
        </authorList>
    </citation>
    <scope>NUCLEOTIDE SEQUENCE [LARGE SCALE GENOMIC DNA]</scope>
    <source>
        <strain evidence="2">S66</strain>
    </source>
</reference>
<dbReference type="SUPFAM" id="SSF55961">
    <property type="entry name" value="Bet v1-like"/>
    <property type="match status" value="1"/>
</dbReference>
<dbReference type="InterPro" id="IPR023393">
    <property type="entry name" value="START-like_dom_sf"/>
</dbReference>
<dbReference type="Gene3D" id="3.30.530.20">
    <property type="match status" value="1"/>
</dbReference>
<dbReference type="RefSeq" id="WP_068373577.1">
    <property type="nucleotide sequence ID" value="NZ_LSNE01000003.1"/>
</dbReference>
<dbReference type="InterPro" id="IPR019587">
    <property type="entry name" value="Polyketide_cyclase/dehydratase"/>
</dbReference>
<dbReference type="EMBL" id="LSNE01000003">
    <property type="protein sequence ID" value="KXI29995.1"/>
    <property type="molecule type" value="Genomic_DNA"/>
</dbReference>
<evidence type="ECO:0000313" key="1">
    <source>
        <dbReference type="EMBL" id="KXI29995.1"/>
    </source>
</evidence>
<dbReference type="CDD" id="cd07818">
    <property type="entry name" value="SRPBCC_1"/>
    <property type="match status" value="1"/>
</dbReference>
<accession>A0A136A426</accession>
<dbReference type="Proteomes" id="UP000070299">
    <property type="component" value="Unassembled WGS sequence"/>
</dbReference>
<dbReference type="STRING" id="1799789.AX660_08270"/>
<organism evidence="1 2">
    <name type="scientific">Paraglaciecola hydrolytica</name>
    <dbReference type="NCBI Taxonomy" id="1799789"/>
    <lineage>
        <taxon>Bacteria</taxon>
        <taxon>Pseudomonadati</taxon>
        <taxon>Pseudomonadota</taxon>
        <taxon>Gammaproteobacteria</taxon>
        <taxon>Alteromonadales</taxon>
        <taxon>Alteromonadaceae</taxon>
        <taxon>Paraglaciecola</taxon>
    </lineage>
</organism>
<dbReference type="OrthoDB" id="9807923at2"/>
<keyword evidence="2" id="KW-1185">Reference proteome</keyword>
<dbReference type="Pfam" id="PF10604">
    <property type="entry name" value="Polyketide_cyc2"/>
    <property type="match status" value="1"/>
</dbReference>
<gene>
    <name evidence="1" type="ORF">AX660_08270</name>
</gene>
<protein>
    <submittedName>
        <fullName evidence="1">Polyketide cyclase</fullName>
    </submittedName>
</protein>
<proteinExistence type="predicted"/>
<comment type="caution">
    <text evidence="1">The sequence shown here is derived from an EMBL/GenBank/DDBJ whole genome shotgun (WGS) entry which is preliminary data.</text>
</comment>
<name>A0A136A426_9ALTE</name>
<evidence type="ECO:0000313" key="2">
    <source>
        <dbReference type="Proteomes" id="UP000070299"/>
    </source>
</evidence>